<evidence type="ECO:0000256" key="1">
    <source>
        <dbReference type="SAM" id="MobiDB-lite"/>
    </source>
</evidence>
<feature type="compositionally biased region" description="Basic and acidic residues" evidence="1">
    <location>
        <begin position="120"/>
        <end position="129"/>
    </location>
</feature>
<accession>A0A1B6HH31</accession>
<dbReference type="AlphaFoldDB" id="A0A1B6HH31"/>
<gene>
    <name evidence="3" type="ORF">g.11343</name>
</gene>
<keyword evidence="2" id="KW-0732">Signal</keyword>
<organism evidence="3">
    <name type="scientific">Homalodisca liturata</name>
    <dbReference type="NCBI Taxonomy" id="320908"/>
    <lineage>
        <taxon>Eukaryota</taxon>
        <taxon>Metazoa</taxon>
        <taxon>Ecdysozoa</taxon>
        <taxon>Arthropoda</taxon>
        <taxon>Hexapoda</taxon>
        <taxon>Insecta</taxon>
        <taxon>Pterygota</taxon>
        <taxon>Neoptera</taxon>
        <taxon>Paraneoptera</taxon>
        <taxon>Hemiptera</taxon>
        <taxon>Auchenorrhyncha</taxon>
        <taxon>Membracoidea</taxon>
        <taxon>Cicadellidae</taxon>
        <taxon>Cicadellinae</taxon>
        <taxon>Proconiini</taxon>
        <taxon>Homalodisca</taxon>
    </lineage>
</organism>
<feature type="non-terminal residue" evidence="3">
    <location>
        <position position="158"/>
    </location>
</feature>
<reference evidence="3" key="1">
    <citation type="submission" date="2015-11" db="EMBL/GenBank/DDBJ databases">
        <title>De novo transcriptome assembly of four potential Pierce s Disease insect vectors from Arizona vineyards.</title>
        <authorList>
            <person name="Tassone E.E."/>
        </authorList>
    </citation>
    <scope>NUCLEOTIDE SEQUENCE</scope>
</reference>
<feature type="compositionally biased region" description="Gly residues" evidence="1">
    <location>
        <begin position="139"/>
        <end position="158"/>
    </location>
</feature>
<name>A0A1B6HH31_9HEMI</name>
<feature type="chain" id="PRO_5008584446" evidence="2">
    <location>
        <begin position="20"/>
        <end position="158"/>
    </location>
</feature>
<evidence type="ECO:0000313" key="3">
    <source>
        <dbReference type="EMBL" id="JAS74000.1"/>
    </source>
</evidence>
<feature type="signal peptide" evidence="2">
    <location>
        <begin position="1"/>
        <end position="19"/>
    </location>
</feature>
<sequence>MKLLAAVGLLVVVSFGSEAAPSDGDGSITGYSADVSEPQVDDNKKCHKTVTVSGPGINDKLDEDCDMDSYVIAGSDSLVVGDRIYSDKANQLVVVKDGKCELRTYKDGAYQSSSEMSSEDCDKVKKALSDAKSQAEGWSGQGGEGEQGGGESGQGGSE</sequence>
<proteinExistence type="predicted"/>
<evidence type="ECO:0000256" key="2">
    <source>
        <dbReference type="SAM" id="SignalP"/>
    </source>
</evidence>
<feature type="region of interest" description="Disordered" evidence="1">
    <location>
        <begin position="106"/>
        <end position="158"/>
    </location>
</feature>
<dbReference type="EMBL" id="GECU01033706">
    <property type="protein sequence ID" value="JAS74000.1"/>
    <property type="molecule type" value="Transcribed_RNA"/>
</dbReference>
<feature type="region of interest" description="Disordered" evidence="1">
    <location>
        <begin position="20"/>
        <end position="42"/>
    </location>
</feature>
<protein>
    <submittedName>
        <fullName evidence="3">Uncharacterized protein</fullName>
    </submittedName>
</protein>